<feature type="compositionally biased region" description="Basic and acidic residues" evidence="1">
    <location>
        <begin position="1"/>
        <end position="14"/>
    </location>
</feature>
<dbReference type="EMBL" id="JAULSX010000002">
    <property type="protein sequence ID" value="KAK3497801.1"/>
    <property type="molecule type" value="Genomic_DNA"/>
</dbReference>
<name>A0AAJ0IDK1_9PEZI</name>
<evidence type="ECO:0000256" key="1">
    <source>
        <dbReference type="SAM" id="MobiDB-lite"/>
    </source>
</evidence>
<dbReference type="Proteomes" id="UP001285908">
    <property type="component" value="Unassembled WGS sequence"/>
</dbReference>
<evidence type="ECO:0000313" key="3">
    <source>
        <dbReference type="Proteomes" id="UP001285908"/>
    </source>
</evidence>
<feature type="region of interest" description="Disordered" evidence="1">
    <location>
        <begin position="1"/>
        <end position="89"/>
    </location>
</feature>
<proteinExistence type="predicted"/>
<keyword evidence="3" id="KW-1185">Reference proteome</keyword>
<gene>
    <name evidence="2" type="ORF">B0T23DRAFT_426863</name>
</gene>
<accession>A0AAJ0IDK1</accession>
<reference evidence="2 3" key="1">
    <citation type="journal article" date="2023" name="Mol. Phylogenet. Evol.">
        <title>Genome-scale phylogeny and comparative genomics of the fungal order Sordariales.</title>
        <authorList>
            <person name="Hensen N."/>
            <person name="Bonometti L."/>
            <person name="Westerberg I."/>
            <person name="Brannstrom I.O."/>
            <person name="Guillou S."/>
            <person name="Cros-Aarteil S."/>
            <person name="Calhoun S."/>
            <person name="Haridas S."/>
            <person name="Kuo A."/>
            <person name="Mondo S."/>
            <person name="Pangilinan J."/>
            <person name="Riley R."/>
            <person name="LaButti K."/>
            <person name="Andreopoulos B."/>
            <person name="Lipzen A."/>
            <person name="Chen C."/>
            <person name="Yan M."/>
            <person name="Daum C."/>
            <person name="Ng V."/>
            <person name="Clum A."/>
            <person name="Steindorff A."/>
            <person name="Ohm R.A."/>
            <person name="Martin F."/>
            <person name="Silar P."/>
            <person name="Natvig D.O."/>
            <person name="Lalanne C."/>
            <person name="Gautier V."/>
            <person name="Ament-Velasquez S.L."/>
            <person name="Kruys A."/>
            <person name="Hutchinson M.I."/>
            <person name="Powell A.J."/>
            <person name="Barry K."/>
            <person name="Miller A.N."/>
            <person name="Grigoriev I.V."/>
            <person name="Debuchy R."/>
            <person name="Gladieux P."/>
            <person name="Hiltunen Thoren M."/>
            <person name="Johannesson H."/>
        </authorList>
    </citation>
    <scope>NUCLEOTIDE SEQUENCE [LARGE SCALE GENOMIC DNA]</scope>
    <source>
        <strain evidence="2 3">FGSC 10403</strain>
    </source>
</reference>
<organism evidence="2 3">
    <name type="scientific">Neurospora hispaniola</name>
    <dbReference type="NCBI Taxonomy" id="588809"/>
    <lineage>
        <taxon>Eukaryota</taxon>
        <taxon>Fungi</taxon>
        <taxon>Dikarya</taxon>
        <taxon>Ascomycota</taxon>
        <taxon>Pezizomycotina</taxon>
        <taxon>Sordariomycetes</taxon>
        <taxon>Sordariomycetidae</taxon>
        <taxon>Sordariales</taxon>
        <taxon>Sordariaceae</taxon>
        <taxon>Neurospora</taxon>
    </lineage>
</organism>
<sequence>MDEFEHGDSHRADRSLVTASSSQFPPKTSHPKFSASPPNVPQHHYEKSDKRKTTSQRLHEMEDFPSKPILAPSFNNPTPHNSEDQPLPSPASEIRVERIAFDAVHDPSQSSKDISIQLDVPIEHDLSPYLEDFCRFRRLGRFKEARDIYQSKLAQYSTIPYIFIHYAEMLVVSGDYKSFQELTFPGLNEEKDPKSATDGKLKTNFELLKLVTRSPIWNYTVVALETVRRVLEDLYNEEVIGSTEIQILSLCLQVLSYLKASSHSQVVAQAIQDAKALLDLELLYYRLLSEARVWDFRDLLVSTVLLFGWLETIAMLFKTKDLDGAFARIHEDWAQLESSESVILGLLDVFTSLMLQIRPLDQGAELLSPTLVEHARVFAESVKKDNADNTKTRPFIQWILAKTWWETRPTSKRPDGFTINDFQGLLLEQGDGIHLPVFVPNKHFERPDWALVSARPNTAQREAVEVALGMAMEGNDLYLQALALKILCLQSPDPTGPMNVLSTVQLDLQGDMEGFLGTCLARYLVPQGQNEADEKELLRNFKQLDNVSGRSYLHSVVNPSFIWARDVIHGHIWANFTGKQTQTPDWAMNLRIYGPRLPQYVATFIEDHFRLSRKCRIRARKRLRRVPRKQVAT</sequence>
<dbReference type="GeneID" id="87877641"/>
<feature type="compositionally biased region" description="Polar residues" evidence="1">
    <location>
        <begin position="17"/>
        <end position="26"/>
    </location>
</feature>
<dbReference type="AlphaFoldDB" id="A0AAJ0IDK1"/>
<feature type="compositionally biased region" description="Basic and acidic residues" evidence="1">
    <location>
        <begin position="43"/>
        <end position="65"/>
    </location>
</feature>
<protein>
    <submittedName>
        <fullName evidence="2">Uncharacterized protein</fullName>
    </submittedName>
</protein>
<dbReference type="RefSeq" id="XP_062696065.1">
    <property type="nucleotide sequence ID" value="XM_062840019.1"/>
</dbReference>
<comment type="caution">
    <text evidence="2">The sequence shown here is derived from an EMBL/GenBank/DDBJ whole genome shotgun (WGS) entry which is preliminary data.</text>
</comment>
<evidence type="ECO:0000313" key="2">
    <source>
        <dbReference type="EMBL" id="KAK3497801.1"/>
    </source>
</evidence>